<proteinExistence type="predicted"/>
<evidence type="ECO:0000313" key="2">
    <source>
        <dbReference type="Proteomes" id="UP000295777"/>
    </source>
</evidence>
<dbReference type="Proteomes" id="UP000295777">
    <property type="component" value="Unassembled WGS sequence"/>
</dbReference>
<protein>
    <submittedName>
        <fullName evidence="1">Uncharacterized protein</fullName>
    </submittedName>
</protein>
<organism evidence="1 2">
    <name type="scientific">Phorcysia thermohydrogeniphila</name>
    <dbReference type="NCBI Taxonomy" id="936138"/>
    <lineage>
        <taxon>Bacteria</taxon>
        <taxon>Pseudomonadati</taxon>
        <taxon>Aquificota</taxon>
        <taxon>Aquificia</taxon>
        <taxon>Desulfurobacteriales</taxon>
        <taxon>Desulfurobacteriaceae</taxon>
        <taxon>Phorcysia</taxon>
    </lineage>
</organism>
<evidence type="ECO:0000313" key="1">
    <source>
        <dbReference type="EMBL" id="TCK06623.1"/>
    </source>
</evidence>
<keyword evidence="2" id="KW-1185">Reference proteome</keyword>
<dbReference type="EMBL" id="SMFV01000001">
    <property type="protein sequence ID" value="TCK06623.1"/>
    <property type="molecule type" value="Genomic_DNA"/>
</dbReference>
<sequence>MKVVKTVLLKIYEPNKEKRESLDRRLSLYAEVLKFYLEVIEKAGIYRVASLDKKHKKE</sequence>
<accession>A0A4R1GHR9</accession>
<reference evidence="1 2" key="1">
    <citation type="submission" date="2019-03" db="EMBL/GenBank/DDBJ databases">
        <title>Genomic Encyclopedia of Archaeal and Bacterial Type Strains, Phase II (KMG-II): from individual species to whole genera.</title>
        <authorList>
            <person name="Goeker M."/>
        </authorList>
    </citation>
    <scope>NUCLEOTIDE SEQUENCE [LARGE SCALE GENOMIC DNA]</scope>
    <source>
        <strain evidence="1 2">DSM 24425</strain>
    </source>
</reference>
<dbReference type="AlphaFoldDB" id="A0A4R1GHR9"/>
<gene>
    <name evidence="1" type="ORF">CLV27_0426</name>
</gene>
<name>A0A4R1GHR9_9BACT</name>
<dbReference type="RefSeq" id="WP_165863659.1">
    <property type="nucleotide sequence ID" value="NZ_SMFV01000001.1"/>
</dbReference>
<comment type="caution">
    <text evidence="1">The sequence shown here is derived from an EMBL/GenBank/DDBJ whole genome shotgun (WGS) entry which is preliminary data.</text>
</comment>